<name>Q3JRC8_BURP1</name>
<reference evidence="2 3" key="1">
    <citation type="submission" date="2005-09" db="EMBL/GenBank/DDBJ databases">
        <authorList>
            <person name="Woods D.E."/>
            <person name="Nierman W.C."/>
        </authorList>
    </citation>
    <scope>NUCLEOTIDE SEQUENCE [LARGE SCALE GENOMIC DNA]</scope>
    <source>
        <strain evidence="2 3">1710b</strain>
    </source>
</reference>
<evidence type="ECO:0000313" key="2">
    <source>
        <dbReference type="EMBL" id="ABA51079.1"/>
    </source>
</evidence>
<dbReference type="EnsemblBacteria" id="ABA51079">
    <property type="protein sequence ID" value="ABA51079"/>
    <property type="gene ID" value="BURPS1710b_2483"/>
</dbReference>
<feature type="compositionally biased region" description="Basic and acidic residues" evidence="1">
    <location>
        <begin position="898"/>
        <end position="914"/>
    </location>
</feature>
<feature type="compositionally biased region" description="Basic residues" evidence="1">
    <location>
        <begin position="786"/>
        <end position="845"/>
    </location>
</feature>
<dbReference type="AlphaFoldDB" id="Q3JRC8"/>
<feature type="compositionally biased region" description="Basic and acidic residues" evidence="1">
    <location>
        <begin position="776"/>
        <end position="785"/>
    </location>
</feature>
<feature type="region of interest" description="Disordered" evidence="1">
    <location>
        <begin position="975"/>
        <end position="1018"/>
    </location>
</feature>
<protein>
    <submittedName>
        <fullName evidence="2">Uncharacterized protein</fullName>
    </submittedName>
</protein>
<feature type="compositionally biased region" description="Low complexity" evidence="1">
    <location>
        <begin position="545"/>
        <end position="556"/>
    </location>
</feature>
<organism evidence="2 3">
    <name type="scientific">Burkholderia pseudomallei (strain 1710b)</name>
    <dbReference type="NCBI Taxonomy" id="320372"/>
    <lineage>
        <taxon>Bacteria</taxon>
        <taxon>Pseudomonadati</taxon>
        <taxon>Pseudomonadota</taxon>
        <taxon>Betaproteobacteria</taxon>
        <taxon>Burkholderiales</taxon>
        <taxon>Burkholderiaceae</taxon>
        <taxon>Burkholderia</taxon>
        <taxon>pseudomallei group</taxon>
    </lineage>
</organism>
<feature type="compositionally biased region" description="Low complexity" evidence="1">
    <location>
        <begin position="993"/>
        <end position="1002"/>
    </location>
</feature>
<feature type="region of interest" description="Disordered" evidence="1">
    <location>
        <begin position="490"/>
        <end position="518"/>
    </location>
</feature>
<dbReference type="KEGG" id="bpm:BURPS1710b_2483"/>
<gene>
    <name evidence="2" type="ordered locus">BURPS1710b_2483</name>
</gene>
<sequence>MRAVVAPTAGTPLERHLCLRRRARQCLEAYFLIRHLRLAQHEIDDVALNDERFHFGKALLIGIIPADHFLRVLVALREFVDFRANLLGLRLEAVRLHQLGEHEAELHAALGLIGEHLGRNRRVLRVRHAALREVLTSHLDEALLILLDERLRHVELGNLQERVHHLVLHDRLRAALRLALEVLLDLGAHLRQIAVLDAERLREIGVDLGQVRPLDLLQRDRELRGLARHILAVVIVRELQVEFARLARLQAERRRLEFGQHPPFAEHEHEVFRRAALERDAVDLADEIHRHAVAVLRGRVRAAVAVLAAFAARVEMHALLAQDVERAVDLGVADRRRRALDFSRRQIADLHFRIDLERRVERVGALLLRVLFRREARLTRDAQVFRTADREEFLTDLVAQHLCLDLARVLLRDHLERHLARAEARHAHVLREFLDTGVDLLLHDILRQGDRHTAFELAEVFNNVSHGFNRPKIIRANRFFLAVPALRRTRRRAPPPRSRERAGRAQRPAARAAHASHRRLEARLWPEESAILANYFLLTASSDGAAPQQRRTPPAASDRAMPAMRAAVSRARRPSGKLPSRPSPARTARASIRRTRAPRAARRPRLRKQNRIRRHHAAALAHRGHCTRFVQGIAERRAGRERDRRRRRTSAPGRARAAVPDGGRRRRHARRAARARRHPSHAARAGRVARAARRGRRAHRRAHGGRRNRGNRRHHRSGRHERARRRPQHARARQRHSRAPRRRRSHVLCRARRQQHERRRRGPAGRPGHARVRCAGPRDRADARAARARRTRGLRRARRPRGRRVVRRDVRRRQSAHGRARRDRRVRPSKGRGARAGRAARRRARPLRDARRGRARPTPHGGSARPRPRSARRRRGGRARLRTACARRALRAGRRGRRAADRARRGARGRELAAHGRRPLGCADAARQGAVRRVPACARGRRAGDAAVRRDRPGGAAAIVRTFRRLFLARTGADHARGRAARRRAPARERGRATGAAALRPPVTDPPRTRRAPRESHR</sequence>
<accession>Q3JRC8</accession>
<feature type="compositionally biased region" description="Low complexity" evidence="1">
    <location>
        <begin position="578"/>
        <end position="590"/>
    </location>
</feature>
<feature type="region of interest" description="Disordered" evidence="1">
    <location>
        <begin position="631"/>
        <end position="914"/>
    </location>
</feature>
<feature type="compositionally biased region" description="Basic residues" evidence="1">
    <location>
        <begin position="690"/>
        <end position="772"/>
    </location>
</feature>
<feature type="compositionally biased region" description="Basic residues" evidence="1">
    <location>
        <begin position="866"/>
        <end position="881"/>
    </location>
</feature>
<proteinExistence type="predicted"/>
<feature type="region of interest" description="Disordered" evidence="1">
    <location>
        <begin position="544"/>
        <end position="612"/>
    </location>
</feature>
<feature type="compositionally biased region" description="Basic residues" evidence="1">
    <location>
        <begin position="664"/>
        <end position="681"/>
    </location>
</feature>
<feature type="compositionally biased region" description="Basic residues" evidence="1">
    <location>
        <begin position="591"/>
        <end position="612"/>
    </location>
</feature>
<evidence type="ECO:0000256" key="1">
    <source>
        <dbReference type="SAM" id="MobiDB-lite"/>
    </source>
</evidence>
<dbReference type="Proteomes" id="UP000002700">
    <property type="component" value="Chromosome I"/>
</dbReference>
<feature type="compositionally biased region" description="Basic residues" evidence="1">
    <location>
        <begin position="888"/>
        <end position="897"/>
    </location>
</feature>
<dbReference type="EMBL" id="CP000124">
    <property type="protein sequence ID" value="ABA51079.1"/>
    <property type="molecule type" value="Genomic_DNA"/>
</dbReference>
<dbReference type="HOGENOM" id="CLU_296414_0_0_4"/>
<evidence type="ECO:0000313" key="3">
    <source>
        <dbReference type="Proteomes" id="UP000002700"/>
    </source>
</evidence>